<dbReference type="PANTHER" id="PTHR35145:SF1">
    <property type="entry name" value="CYTOPLASMIC PROTEIN"/>
    <property type="match status" value="1"/>
</dbReference>
<dbReference type="PANTHER" id="PTHR35145">
    <property type="entry name" value="CYTOPLASMIC PROTEIN-RELATED"/>
    <property type="match status" value="1"/>
</dbReference>
<organism evidence="1 2">
    <name type="scientific">Prevotella lacticifex</name>
    <dbReference type="NCBI Taxonomy" id="2854755"/>
    <lineage>
        <taxon>Bacteria</taxon>
        <taxon>Pseudomonadati</taxon>
        <taxon>Bacteroidota</taxon>
        <taxon>Bacteroidia</taxon>
        <taxon>Bacteroidales</taxon>
        <taxon>Prevotellaceae</taxon>
        <taxon>Prevotella</taxon>
    </lineage>
</organism>
<dbReference type="AlphaFoldDB" id="A0A9R1CUF3"/>
<sequence length="115" mass="13435">MNIEELRDYCLSLGDVEEKFPFAKIKGGESVLVFYVCGHMFAFLDIADYDLVTVKCQTERIAELREHYEWADKPSHENGKYWIGIHANIVPDDMARELIANSYNLVKQKYSKRKK</sequence>
<gene>
    <name evidence="1" type="ORF">PRLR5076_04430</name>
</gene>
<dbReference type="Proteomes" id="UP000825483">
    <property type="component" value="Unassembled WGS sequence"/>
</dbReference>
<comment type="caution">
    <text evidence="1">The sequence shown here is derived from an EMBL/GenBank/DDBJ whole genome shotgun (WGS) entry which is preliminary data.</text>
</comment>
<dbReference type="Gene3D" id="3.90.1150.30">
    <property type="match status" value="1"/>
</dbReference>
<keyword evidence="2" id="KW-1185">Reference proteome</keyword>
<evidence type="ECO:0008006" key="3">
    <source>
        <dbReference type="Google" id="ProtNLM"/>
    </source>
</evidence>
<dbReference type="InterPro" id="IPR038056">
    <property type="entry name" value="YjbR-like_sf"/>
</dbReference>
<protein>
    <recommendedName>
        <fullName evidence="3">MmcQ/YjbR family DNA-binding protein</fullName>
    </recommendedName>
</protein>
<reference evidence="1" key="1">
    <citation type="journal article" date="2022" name="Int. J. Syst. Evol. Microbiol.">
        <title>Prevotella lacticifex sp. nov., isolated from the rumen of cows.</title>
        <authorList>
            <person name="Shinkai T."/>
            <person name="Ikeyama N."/>
            <person name="Kumagai M."/>
            <person name="Ohmori H."/>
            <person name="Sakamoto M."/>
            <person name="Ohkuma M."/>
            <person name="Mitsumori M."/>
        </authorList>
    </citation>
    <scope>NUCLEOTIDE SEQUENCE</scope>
    <source>
        <strain evidence="1">R5076</strain>
    </source>
</reference>
<dbReference type="InterPro" id="IPR058532">
    <property type="entry name" value="YjbR/MT2646/Rv2570-like"/>
</dbReference>
<evidence type="ECO:0000313" key="1">
    <source>
        <dbReference type="EMBL" id="GJG57592.1"/>
    </source>
</evidence>
<dbReference type="Pfam" id="PF04237">
    <property type="entry name" value="YjbR"/>
    <property type="match status" value="1"/>
</dbReference>
<accession>A0A9R1CUF3</accession>
<dbReference type="GeneID" id="72468497"/>
<proteinExistence type="predicted"/>
<dbReference type="EMBL" id="BPUB01000001">
    <property type="protein sequence ID" value="GJG57592.1"/>
    <property type="molecule type" value="Genomic_DNA"/>
</dbReference>
<name>A0A9R1CUF3_9BACT</name>
<dbReference type="SUPFAM" id="SSF142906">
    <property type="entry name" value="YjbR-like"/>
    <property type="match status" value="1"/>
</dbReference>
<evidence type="ECO:0000313" key="2">
    <source>
        <dbReference type="Proteomes" id="UP000825483"/>
    </source>
</evidence>
<dbReference type="InterPro" id="IPR007351">
    <property type="entry name" value="YjbR"/>
</dbReference>
<dbReference type="RefSeq" id="WP_223928045.1">
    <property type="nucleotide sequence ID" value="NZ_BPTU01000003.1"/>
</dbReference>